<sequence>MLGLRWHGCCLRVSIAFEFWACINFSRMTVVYIYDDLIDMCCSKGMEHSRRPLVPVRNAHGAVEKTFIDLETFQFMPKIKDNVKGVMFYI</sequence>
<gene>
    <name evidence="1" type="ORF">SASPL_155618</name>
</gene>
<dbReference type="Proteomes" id="UP000298416">
    <property type="component" value="Unassembled WGS sequence"/>
</dbReference>
<evidence type="ECO:0000313" key="2">
    <source>
        <dbReference type="Proteomes" id="UP000298416"/>
    </source>
</evidence>
<accession>A0A8X8VY95</accession>
<evidence type="ECO:0000313" key="1">
    <source>
        <dbReference type="EMBL" id="KAG6384560.1"/>
    </source>
</evidence>
<name>A0A8X8VY95_SALSN</name>
<proteinExistence type="predicted"/>
<protein>
    <submittedName>
        <fullName evidence="1">Uncharacterized protein</fullName>
    </submittedName>
</protein>
<organism evidence="1">
    <name type="scientific">Salvia splendens</name>
    <name type="common">Scarlet sage</name>
    <dbReference type="NCBI Taxonomy" id="180675"/>
    <lineage>
        <taxon>Eukaryota</taxon>
        <taxon>Viridiplantae</taxon>
        <taxon>Streptophyta</taxon>
        <taxon>Embryophyta</taxon>
        <taxon>Tracheophyta</taxon>
        <taxon>Spermatophyta</taxon>
        <taxon>Magnoliopsida</taxon>
        <taxon>eudicotyledons</taxon>
        <taxon>Gunneridae</taxon>
        <taxon>Pentapetalae</taxon>
        <taxon>asterids</taxon>
        <taxon>lamiids</taxon>
        <taxon>Lamiales</taxon>
        <taxon>Lamiaceae</taxon>
        <taxon>Nepetoideae</taxon>
        <taxon>Mentheae</taxon>
        <taxon>Salviinae</taxon>
        <taxon>Salvia</taxon>
        <taxon>Salvia subgen. Calosphace</taxon>
        <taxon>core Calosphace</taxon>
    </lineage>
</organism>
<reference evidence="1" key="2">
    <citation type="submission" date="2020-08" db="EMBL/GenBank/DDBJ databases">
        <title>Plant Genome Project.</title>
        <authorList>
            <person name="Zhang R.-G."/>
        </authorList>
    </citation>
    <scope>NUCLEOTIDE SEQUENCE</scope>
    <source>
        <strain evidence="1">Huo1</strain>
        <tissue evidence="1">Leaf</tissue>
    </source>
</reference>
<reference evidence="1" key="1">
    <citation type="submission" date="2018-01" db="EMBL/GenBank/DDBJ databases">
        <authorList>
            <person name="Mao J.F."/>
        </authorList>
    </citation>
    <scope>NUCLEOTIDE SEQUENCE</scope>
    <source>
        <strain evidence="1">Huo1</strain>
        <tissue evidence="1">Leaf</tissue>
    </source>
</reference>
<comment type="caution">
    <text evidence="1">The sequence shown here is derived from an EMBL/GenBank/DDBJ whole genome shotgun (WGS) entry which is preliminary data.</text>
</comment>
<dbReference type="EMBL" id="PNBA02000059">
    <property type="protein sequence ID" value="KAG6384560.1"/>
    <property type="molecule type" value="Genomic_DNA"/>
</dbReference>
<keyword evidence="2" id="KW-1185">Reference proteome</keyword>
<dbReference type="AlphaFoldDB" id="A0A8X8VY95"/>